<dbReference type="InterPro" id="IPR008042">
    <property type="entry name" value="Retrotrans_Pao"/>
</dbReference>
<dbReference type="WBParaSite" id="nOo.2.0.1.t07256-RA">
    <property type="protein sequence ID" value="nOo.2.0.1.t07256-RA"/>
    <property type="gene ID" value="nOo.2.0.1.g07256"/>
</dbReference>
<dbReference type="OrthoDB" id="5872779at2759"/>
<name>A0A182EGN3_ONCOC</name>
<reference evidence="1 2" key="2">
    <citation type="submission" date="2018-08" db="EMBL/GenBank/DDBJ databases">
        <authorList>
            <person name="Laetsch R D."/>
            <person name="Stevens L."/>
            <person name="Kumar S."/>
            <person name="Blaxter L. M."/>
        </authorList>
    </citation>
    <scope>NUCLEOTIDE SEQUENCE [LARGE SCALE GENOMIC DNA]</scope>
</reference>
<keyword evidence="2" id="KW-1185">Reference proteome</keyword>
<evidence type="ECO:0000313" key="3">
    <source>
        <dbReference type="WBParaSite" id="nOo.2.0.1.t07256-RA"/>
    </source>
</evidence>
<sequence>MTIPKSELLAILIGVRAARFVIKQLDFENAKVTLWSDSRCALHWIQNHSADIVTKGISPDRLANFQLWWTGPAWLKDEESKWLQWEYNIHDECEESL</sequence>
<organism evidence="3">
    <name type="scientific">Onchocerca ochengi</name>
    <name type="common">Filarial nematode worm</name>
    <dbReference type="NCBI Taxonomy" id="42157"/>
    <lineage>
        <taxon>Eukaryota</taxon>
        <taxon>Metazoa</taxon>
        <taxon>Ecdysozoa</taxon>
        <taxon>Nematoda</taxon>
        <taxon>Chromadorea</taxon>
        <taxon>Rhabditida</taxon>
        <taxon>Spirurina</taxon>
        <taxon>Spiruromorpha</taxon>
        <taxon>Filarioidea</taxon>
        <taxon>Onchocercidae</taxon>
        <taxon>Onchocerca</taxon>
    </lineage>
</organism>
<accession>A0A182EGN3</accession>
<reference evidence="3" key="1">
    <citation type="submission" date="2016-06" db="UniProtKB">
        <authorList>
            <consortium name="WormBaseParasite"/>
        </authorList>
    </citation>
    <scope>IDENTIFICATION</scope>
</reference>
<proteinExistence type="predicted"/>
<dbReference type="Proteomes" id="UP000271087">
    <property type="component" value="Unassembled WGS sequence"/>
</dbReference>
<gene>
    <name evidence="1" type="ORF">NOO_LOCUS7256</name>
</gene>
<evidence type="ECO:0000313" key="2">
    <source>
        <dbReference type="Proteomes" id="UP000271087"/>
    </source>
</evidence>
<evidence type="ECO:0000313" key="1">
    <source>
        <dbReference type="EMBL" id="VDK85562.1"/>
    </source>
</evidence>
<protein>
    <submittedName>
        <fullName evidence="3">RNase H domain-containing protein</fullName>
    </submittedName>
</protein>
<dbReference type="AlphaFoldDB" id="A0A182EGN3"/>
<dbReference type="STRING" id="42157.A0A182EGN3"/>
<dbReference type="Pfam" id="PF05380">
    <property type="entry name" value="Peptidase_A17"/>
    <property type="match status" value="1"/>
</dbReference>
<dbReference type="EMBL" id="UYRW01002521">
    <property type="protein sequence ID" value="VDK85562.1"/>
    <property type="molecule type" value="Genomic_DNA"/>
</dbReference>